<evidence type="ECO:0008006" key="3">
    <source>
        <dbReference type="Google" id="ProtNLM"/>
    </source>
</evidence>
<dbReference type="InterPro" id="IPR011333">
    <property type="entry name" value="SKP1/BTB/POZ_sf"/>
</dbReference>
<organism evidence="1 2">
    <name type="scientific">Ephemerocybe angulata</name>
    <dbReference type="NCBI Taxonomy" id="980116"/>
    <lineage>
        <taxon>Eukaryota</taxon>
        <taxon>Fungi</taxon>
        <taxon>Dikarya</taxon>
        <taxon>Basidiomycota</taxon>
        <taxon>Agaricomycotina</taxon>
        <taxon>Agaricomycetes</taxon>
        <taxon>Agaricomycetidae</taxon>
        <taxon>Agaricales</taxon>
        <taxon>Agaricineae</taxon>
        <taxon>Psathyrellaceae</taxon>
        <taxon>Ephemerocybe</taxon>
    </lineage>
</organism>
<dbReference type="Gene3D" id="3.30.710.10">
    <property type="entry name" value="Potassium Channel Kv1.1, Chain A"/>
    <property type="match status" value="1"/>
</dbReference>
<gene>
    <name evidence="1" type="ORF">D9611_007329</name>
</gene>
<dbReference type="EMBL" id="JAACJK010000003">
    <property type="protein sequence ID" value="KAF5340578.1"/>
    <property type="molecule type" value="Genomic_DNA"/>
</dbReference>
<evidence type="ECO:0000313" key="1">
    <source>
        <dbReference type="EMBL" id="KAF5340578.1"/>
    </source>
</evidence>
<dbReference type="Proteomes" id="UP000541558">
    <property type="component" value="Unassembled WGS sequence"/>
</dbReference>
<comment type="caution">
    <text evidence="1">The sequence shown here is derived from an EMBL/GenBank/DDBJ whole genome shotgun (WGS) entry which is preliminary data.</text>
</comment>
<reference evidence="1 2" key="1">
    <citation type="journal article" date="2020" name="ISME J.">
        <title>Uncovering the hidden diversity of litter-decomposition mechanisms in mushroom-forming fungi.</title>
        <authorList>
            <person name="Floudas D."/>
            <person name="Bentzer J."/>
            <person name="Ahren D."/>
            <person name="Johansson T."/>
            <person name="Persson P."/>
            <person name="Tunlid A."/>
        </authorList>
    </citation>
    <scope>NUCLEOTIDE SEQUENCE [LARGE SCALE GENOMIC DNA]</scope>
    <source>
        <strain evidence="1 2">CBS 175.51</strain>
    </source>
</reference>
<name>A0A8H5CFK0_9AGAR</name>
<keyword evidence="2" id="KW-1185">Reference proteome</keyword>
<dbReference type="AlphaFoldDB" id="A0A8H5CFK0"/>
<accession>A0A8H5CFK0</accession>
<proteinExistence type="predicted"/>
<evidence type="ECO:0000313" key="2">
    <source>
        <dbReference type="Proteomes" id="UP000541558"/>
    </source>
</evidence>
<protein>
    <recommendedName>
        <fullName evidence="3">BTB domain-containing protein</fullName>
    </recommendedName>
</protein>
<dbReference type="OrthoDB" id="3217871at2759"/>
<sequence length="332" mass="37555">MPKRRRADSTSQNPEENVNVLDESGLTRSNVWLEDGNVVLQAEKTLFKIHRGFLSRISPIFADVFTMAQPDDEPTVEGCPVMQLPGDLAVDMQHALAILYDQSYRRGAIPFDIVAAMIRIGRKYEIDRLRSEGLARLQIELPSEVDGVDPHKNWTEIVLEQGVLYRMANFAHECNLMDLLPAAYFWSACQDLDDIVLGVPWEGDSGTRVTLLPEVQRICLVGRHNLLEGHNQAFEWVGEIGARSDCKDRKMCQCISGSLTIALWKPSPDLSAPTDSWNVLVETLEAKQKLKVNKLCSSCLEYAKSTFLAKRLEFWDKLPSYFGLPSWDELEK</sequence>